<protein>
    <submittedName>
        <fullName evidence="10">S8 family peptidase</fullName>
    </submittedName>
</protein>
<dbReference type="PROSITE" id="PS51892">
    <property type="entry name" value="SUBTILASE"/>
    <property type="match status" value="1"/>
</dbReference>
<dbReference type="GO" id="GO:0006508">
    <property type="term" value="P:proteolysis"/>
    <property type="evidence" value="ECO:0007669"/>
    <property type="project" value="UniProtKB-KW"/>
</dbReference>
<dbReference type="PRINTS" id="PR00723">
    <property type="entry name" value="SUBTILISIN"/>
</dbReference>
<comment type="caution">
    <text evidence="10">The sequence shown here is derived from an EMBL/GenBank/DDBJ whole genome shotgun (WGS) entry which is preliminary data.</text>
</comment>
<evidence type="ECO:0000313" key="11">
    <source>
        <dbReference type="Proteomes" id="UP001155483"/>
    </source>
</evidence>
<keyword evidence="2 5" id="KW-0645">Protease</keyword>
<dbReference type="InterPro" id="IPR023827">
    <property type="entry name" value="Peptidase_S8_Asp-AS"/>
</dbReference>
<proteinExistence type="inferred from homology"/>
<dbReference type="PANTHER" id="PTHR43399:SF4">
    <property type="entry name" value="CELL WALL-ASSOCIATED PROTEASE"/>
    <property type="match status" value="1"/>
</dbReference>
<evidence type="ECO:0000256" key="6">
    <source>
        <dbReference type="RuleBase" id="RU003355"/>
    </source>
</evidence>
<feature type="active site" description="Charge relay system" evidence="5">
    <location>
        <position position="296"/>
    </location>
</feature>
<keyword evidence="11" id="KW-1185">Reference proteome</keyword>
<evidence type="ECO:0000256" key="8">
    <source>
        <dbReference type="SAM" id="SignalP"/>
    </source>
</evidence>
<evidence type="ECO:0000256" key="7">
    <source>
        <dbReference type="SAM" id="MobiDB-lite"/>
    </source>
</evidence>
<dbReference type="InterPro" id="IPR023828">
    <property type="entry name" value="Peptidase_S8_Ser-AS"/>
</dbReference>
<dbReference type="InterPro" id="IPR000209">
    <property type="entry name" value="Peptidase_S8/S53_dom"/>
</dbReference>
<reference evidence="10" key="1">
    <citation type="submission" date="2022-09" db="EMBL/GenBank/DDBJ databases">
        <authorList>
            <person name="Yuan C."/>
            <person name="Ke Z."/>
        </authorList>
    </citation>
    <scope>NUCLEOTIDE SEQUENCE</scope>
    <source>
        <strain evidence="10">LB-8</strain>
    </source>
</reference>
<evidence type="ECO:0000259" key="9">
    <source>
        <dbReference type="Pfam" id="PF00082"/>
    </source>
</evidence>
<feature type="domain" description="Peptidase S8/S53" evidence="9">
    <location>
        <begin position="62"/>
        <end position="503"/>
    </location>
</feature>
<dbReference type="CDD" id="cd07483">
    <property type="entry name" value="Peptidases_S8_Subtilisin_Novo-like"/>
    <property type="match status" value="1"/>
</dbReference>
<dbReference type="RefSeq" id="WP_279299607.1">
    <property type="nucleotide sequence ID" value="NZ_JAOTIF010000029.1"/>
</dbReference>
<feature type="signal peptide" evidence="8">
    <location>
        <begin position="1"/>
        <end position="23"/>
    </location>
</feature>
<dbReference type="InterPro" id="IPR015500">
    <property type="entry name" value="Peptidase_S8_subtilisin-rel"/>
</dbReference>
<dbReference type="PROSITE" id="PS00138">
    <property type="entry name" value="SUBTILASE_SER"/>
    <property type="match status" value="1"/>
</dbReference>
<evidence type="ECO:0000256" key="2">
    <source>
        <dbReference type="ARBA" id="ARBA00022670"/>
    </source>
</evidence>
<dbReference type="GO" id="GO:0004252">
    <property type="term" value="F:serine-type endopeptidase activity"/>
    <property type="evidence" value="ECO:0007669"/>
    <property type="project" value="UniProtKB-UniRule"/>
</dbReference>
<dbReference type="InterPro" id="IPR036852">
    <property type="entry name" value="Peptidase_S8/S53_dom_sf"/>
</dbReference>
<dbReference type="InterPro" id="IPR051048">
    <property type="entry name" value="Peptidase_S8/S53_subtilisin"/>
</dbReference>
<dbReference type="Gene3D" id="3.40.50.200">
    <property type="entry name" value="Peptidase S8/S53 domain"/>
    <property type="match status" value="2"/>
</dbReference>
<comment type="similarity">
    <text evidence="1 5 6">Belongs to the peptidase S8 family.</text>
</comment>
<sequence>MIFQTKKSVLASLAIGFWLASSAQTSVNEVPKGWHLKDLNSDGLYGISLDKAYDFLKNKKSNTVIVAVIDSGIDTLHEDLKPVLWTNPKEIPGNGKDDDKNGYVDDVHGWNFIGGKDGRNVKEDSYEAARVYHKFKAKFENVSDTASLSKEDLYTYKMWKKAEKQVTGGGKESGLELLILKRTFQAAVKNDTILQKAIGKPTYSGRDLEAFTPTTDEQKKAKTSLLIFFTSNNVMDMTNTALMDDFKNYLDSEEKKAEAADKAPKDYRGEIVKDNYDDFNDRYYGNNDVMANTPFHGTHVSGIIAAARNNGKGIDGIANNVKIMAVRAVPDGDEHDKDVALAIRYAVDNGAKVINMSFGKGFSPEKQWVDDAVKYAASKGVLLVHAAGNDAANVDSVENYPNPLFKDESGKAANWITVGASGDPKAGGLVASFSNYGKKEVDVFAPGVKIYSSIPGGNTYGDAQGTSMASPVVAGVAALILSYYPNLTPQQVKSVIENSAVKTDLKVVSPGSDESVSLSDLSVTGGILNAFEAVKLADSISSGKSQPAKANQPKAQKAMK</sequence>
<gene>
    <name evidence="10" type="ORF">OCK74_23830</name>
</gene>
<evidence type="ECO:0000256" key="3">
    <source>
        <dbReference type="ARBA" id="ARBA00022801"/>
    </source>
</evidence>
<dbReference type="Pfam" id="PF00082">
    <property type="entry name" value="Peptidase_S8"/>
    <property type="match status" value="1"/>
</dbReference>
<reference evidence="10" key="2">
    <citation type="submission" date="2023-04" db="EMBL/GenBank/DDBJ databases">
        <title>Paracnuella aquatica gen. nov., sp. nov., a member of the family Chitinophagaceae isolated from a hot spring.</title>
        <authorList>
            <person name="Wang C."/>
        </authorList>
    </citation>
    <scope>NUCLEOTIDE SEQUENCE</scope>
    <source>
        <strain evidence="10">LB-8</strain>
    </source>
</reference>
<dbReference type="InterPro" id="IPR034080">
    <property type="entry name" value="Protease_P7-like_dom"/>
</dbReference>
<feature type="active site" description="Charge relay system" evidence="5">
    <location>
        <position position="467"/>
    </location>
</feature>
<dbReference type="PROSITE" id="PS00137">
    <property type="entry name" value="SUBTILASE_HIS"/>
    <property type="match status" value="1"/>
</dbReference>
<feature type="region of interest" description="Disordered" evidence="7">
    <location>
        <begin position="539"/>
        <end position="560"/>
    </location>
</feature>
<evidence type="ECO:0000256" key="1">
    <source>
        <dbReference type="ARBA" id="ARBA00011073"/>
    </source>
</evidence>
<keyword evidence="8" id="KW-0732">Signal</keyword>
<evidence type="ECO:0000313" key="10">
    <source>
        <dbReference type="EMBL" id="MCU7552170.1"/>
    </source>
</evidence>
<dbReference type="EMBL" id="JAOTIF010000029">
    <property type="protein sequence ID" value="MCU7552170.1"/>
    <property type="molecule type" value="Genomic_DNA"/>
</dbReference>
<dbReference type="AlphaFoldDB" id="A0A9X3B9K5"/>
<dbReference type="PROSITE" id="PS00136">
    <property type="entry name" value="SUBTILASE_ASP"/>
    <property type="match status" value="1"/>
</dbReference>
<evidence type="ECO:0000256" key="5">
    <source>
        <dbReference type="PROSITE-ProRule" id="PRU01240"/>
    </source>
</evidence>
<evidence type="ECO:0000256" key="4">
    <source>
        <dbReference type="ARBA" id="ARBA00022825"/>
    </source>
</evidence>
<accession>A0A9X3B9K5</accession>
<feature type="chain" id="PRO_5040971410" evidence="8">
    <location>
        <begin position="24"/>
        <end position="560"/>
    </location>
</feature>
<dbReference type="PANTHER" id="PTHR43399">
    <property type="entry name" value="SUBTILISIN-RELATED"/>
    <property type="match status" value="1"/>
</dbReference>
<dbReference type="SUPFAM" id="SSF52743">
    <property type="entry name" value="Subtilisin-like"/>
    <property type="match status" value="1"/>
</dbReference>
<name>A0A9X3B9K5_9BACT</name>
<dbReference type="InterPro" id="IPR022398">
    <property type="entry name" value="Peptidase_S8_His-AS"/>
</dbReference>
<feature type="compositionally biased region" description="Low complexity" evidence="7">
    <location>
        <begin position="544"/>
        <end position="560"/>
    </location>
</feature>
<feature type="active site" description="Charge relay system" evidence="5">
    <location>
        <position position="70"/>
    </location>
</feature>
<keyword evidence="3 5" id="KW-0378">Hydrolase</keyword>
<organism evidence="10 11">
    <name type="scientific">Paraflavisolibacter caeni</name>
    <dbReference type="NCBI Taxonomy" id="2982496"/>
    <lineage>
        <taxon>Bacteria</taxon>
        <taxon>Pseudomonadati</taxon>
        <taxon>Bacteroidota</taxon>
        <taxon>Chitinophagia</taxon>
        <taxon>Chitinophagales</taxon>
        <taxon>Chitinophagaceae</taxon>
        <taxon>Paraflavisolibacter</taxon>
    </lineage>
</organism>
<dbReference type="Proteomes" id="UP001155483">
    <property type="component" value="Unassembled WGS sequence"/>
</dbReference>
<keyword evidence="4 5" id="KW-0720">Serine protease</keyword>